<dbReference type="PANTHER" id="PTHR30329">
    <property type="entry name" value="STATOR ELEMENT OF FLAGELLAR MOTOR COMPLEX"/>
    <property type="match status" value="1"/>
</dbReference>
<name>A0A1H2R1A1_9FLAO</name>
<dbReference type="AlphaFoldDB" id="A0A1H2R1A1"/>
<dbReference type="EMBL" id="FNNJ01000001">
    <property type="protein sequence ID" value="SDW13242.1"/>
    <property type="molecule type" value="Genomic_DNA"/>
</dbReference>
<gene>
    <name evidence="4" type="ORF">SAMN05444411_101127</name>
</gene>
<evidence type="ECO:0000259" key="3">
    <source>
        <dbReference type="PROSITE" id="PS51123"/>
    </source>
</evidence>
<dbReference type="PROSITE" id="PS51257">
    <property type="entry name" value="PROKAR_LIPOPROTEIN"/>
    <property type="match status" value="1"/>
</dbReference>
<keyword evidence="2" id="KW-0175">Coiled coil</keyword>
<dbReference type="Gene3D" id="1.20.5.1000">
    <property type="entry name" value="arf6 gtpase in complex with a specific effector, jip4"/>
    <property type="match status" value="1"/>
</dbReference>
<dbReference type="STRING" id="762486.SAMN05444411_101127"/>
<dbReference type="InterPro" id="IPR006665">
    <property type="entry name" value="OmpA-like"/>
</dbReference>
<proteinExistence type="predicted"/>
<dbReference type="OrthoDB" id="9815217at2"/>
<evidence type="ECO:0000256" key="1">
    <source>
        <dbReference type="PROSITE-ProRule" id="PRU00473"/>
    </source>
</evidence>
<dbReference type="RefSeq" id="WP_090118662.1">
    <property type="nucleotide sequence ID" value="NZ_FNNJ01000001.1"/>
</dbReference>
<dbReference type="Pfam" id="PF00691">
    <property type="entry name" value="OmpA"/>
    <property type="match status" value="1"/>
</dbReference>
<protein>
    <submittedName>
        <fullName evidence="4">Chemotaxis protein MotB</fullName>
    </submittedName>
</protein>
<feature type="coiled-coil region" evidence="2">
    <location>
        <begin position="24"/>
        <end position="174"/>
    </location>
</feature>
<dbReference type="PROSITE" id="PS51123">
    <property type="entry name" value="OMPA_2"/>
    <property type="match status" value="1"/>
</dbReference>
<dbReference type="InterPro" id="IPR050330">
    <property type="entry name" value="Bact_OuterMem_StrucFunc"/>
</dbReference>
<dbReference type="PANTHER" id="PTHR30329:SF21">
    <property type="entry name" value="LIPOPROTEIN YIAD-RELATED"/>
    <property type="match status" value="1"/>
</dbReference>
<reference evidence="4 5" key="1">
    <citation type="submission" date="2016-10" db="EMBL/GenBank/DDBJ databases">
        <authorList>
            <person name="de Groot N.N."/>
        </authorList>
    </citation>
    <scope>NUCLEOTIDE SEQUENCE [LARGE SCALE GENOMIC DNA]</scope>
    <source>
        <strain evidence="4 5">DSM 24956</strain>
    </source>
</reference>
<dbReference type="CDD" id="cd07185">
    <property type="entry name" value="OmpA_C-like"/>
    <property type="match status" value="1"/>
</dbReference>
<dbReference type="GO" id="GO:0016020">
    <property type="term" value="C:membrane"/>
    <property type="evidence" value="ECO:0007669"/>
    <property type="project" value="UniProtKB-UniRule"/>
</dbReference>
<accession>A0A1H2R1A1</accession>
<evidence type="ECO:0000313" key="4">
    <source>
        <dbReference type="EMBL" id="SDW13242.1"/>
    </source>
</evidence>
<keyword evidence="1" id="KW-0472">Membrane</keyword>
<dbReference type="InterPro" id="IPR036737">
    <property type="entry name" value="OmpA-like_sf"/>
</dbReference>
<sequence>MLKKVTLLVVVFFTLSSCVSKKVYQELETKFNKLRASNSALIKEKQSLLSAKKALELDLAKLQKEYDALLAKKQNLDNEYTALKSKYNKLDASYAALSTQSSQKLADQAKKNQELLKQLEEKEKTLLAESTRLEKLQKELEERSNQIAELQALINAKEAQMQKLKDAISKALHNFEGKGLTVVQKNGKIYVSMENKLLFGSGSWAVGAEGKKAVQQLAKVLSENKDINVLIEGHTDNVPYKGATLIDNWDLSVKRATAIVRILQNKGVDPTQITAAGRSEFLPIDSNKSAKGKAKNRRIEIILAPNLDEISKLLND</sequence>
<feature type="domain" description="OmpA-like" evidence="3">
    <location>
        <begin position="186"/>
        <end position="307"/>
    </location>
</feature>
<organism evidence="4 5">
    <name type="scientific">Lutibacter oricola</name>
    <dbReference type="NCBI Taxonomy" id="762486"/>
    <lineage>
        <taxon>Bacteria</taxon>
        <taxon>Pseudomonadati</taxon>
        <taxon>Bacteroidota</taxon>
        <taxon>Flavobacteriia</taxon>
        <taxon>Flavobacteriales</taxon>
        <taxon>Flavobacteriaceae</taxon>
        <taxon>Lutibacter</taxon>
    </lineage>
</organism>
<evidence type="ECO:0000256" key="2">
    <source>
        <dbReference type="SAM" id="Coils"/>
    </source>
</evidence>
<evidence type="ECO:0000313" key="5">
    <source>
        <dbReference type="Proteomes" id="UP000199595"/>
    </source>
</evidence>
<dbReference type="Proteomes" id="UP000199595">
    <property type="component" value="Unassembled WGS sequence"/>
</dbReference>
<keyword evidence="5" id="KW-1185">Reference proteome</keyword>
<dbReference type="SUPFAM" id="SSF103088">
    <property type="entry name" value="OmpA-like"/>
    <property type="match status" value="1"/>
</dbReference>
<dbReference type="Gene3D" id="3.30.1330.60">
    <property type="entry name" value="OmpA-like domain"/>
    <property type="match status" value="1"/>
</dbReference>